<dbReference type="Pfam" id="PF02190">
    <property type="entry name" value="LON_substr_bdg"/>
    <property type="match status" value="1"/>
</dbReference>
<dbReference type="Proteomes" id="UP001211065">
    <property type="component" value="Unassembled WGS sequence"/>
</dbReference>
<dbReference type="InterPro" id="IPR003111">
    <property type="entry name" value="Lon_prtase_N"/>
</dbReference>
<dbReference type="InterPro" id="IPR027417">
    <property type="entry name" value="P-loop_NTPase"/>
</dbReference>
<dbReference type="FunFam" id="1.20.5.5270:FF:000002">
    <property type="entry name" value="Lon protease homolog"/>
    <property type="match status" value="1"/>
</dbReference>
<gene>
    <name evidence="18" type="ORF">HK099_001226</name>
</gene>
<evidence type="ECO:0000256" key="14">
    <source>
        <dbReference type="RuleBase" id="RU000592"/>
    </source>
</evidence>
<dbReference type="InterPro" id="IPR015947">
    <property type="entry name" value="PUA-like_sf"/>
</dbReference>
<dbReference type="InterPro" id="IPR004815">
    <property type="entry name" value="Lon_bac/euk-typ"/>
</dbReference>
<dbReference type="SUPFAM" id="SSF54211">
    <property type="entry name" value="Ribosomal protein S5 domain 2-like"/>
    <property type="match status" value="1"/>
</dbReference>
<evidence type="ECO:0000259" key="17">
    <source>
        <dbReference type="PROSITE" id="PS51787"/>
    </source>
</evidence>
<dbReference type="SUPFAM" id="SSF88697">
    <property type="entry name" value="PUA domain-like"/>
    <property type="match status" value="1"/>
</dbReference>
<dbReference type="PROSITE" id="PS51786">
    <property type="entry name" value="LON_PROTEOLYTIC"/>
    <property type="match status" value="1"/>
</dbReference>
<dbReference type="SMART" id="SM00382">
    <property type="entry name" value="AAA"/>
    <property type="match status" value="1"/>
</dbReference>
<dbReference type="GO" id="GO:0006508">
    <property type="term" value="P:proteolysis"/>
    <property type="evidence" value="ECO:0007669"/>
    <property type="project" value="UniProtKB-KW"/>
</dbReference>
<evidence type="ECO:0000256" key="13">
    <source>
        <dbReference type="RuleBase" id="RU000591"/>
    </source>
</evidence>
<dbReference type="FunFam" id="3.30.230.10:FF:000019">
    <property type="entry name" value="Lon protease homolog 2, peroxisomal"/>
    <property type="match status" value="1"/>
</dbReference>
<evidence type="ECO:0000256" key="3">
    <source>
        <dbReference type="ARBA" id="ARBA00022670"/>
    </source>
</evidence>
<evidence type="ECO:0000256" key="15">
    <source>
        <dbReference type="SAM" id="Coils"/>
    </source>
</evidence>
<keyword evidence="5 9" id="KW-0378">Hydrolase</keyword>
<evidence type="ECO:0000256" key="2">
    <source>
        <dbReference type="ARBA" id="ARBA00022490"/>
    </source>
</evidence>
<dbReference type="Pfam" id="PF00004">
    <property type="entry name" value="AAA"/>
    <property type="match status" value="1"/>
</dbReference>
<keyword evidence="7 9" id="KW-0067">ATP-binding</keyword>
<dbReference type="PANTHER" id="PTHR10046">
    <property type="entry name" value="ATP DEPENDENT LON PROTEASE FAMILY MEMBER"/>
    <property type="match status" value="1"/>
</dbReference>
<evidence type="ECO:0000256" key="12">
    <source>
        <dbReference type="PROSITE-ProRule" id="PRU01122"/>
    </source>
</evidence>
<feature type="domain" description="Lon N-terminal" evidence="17">
    <location>
        <begin position="7"/>
        <end position="223"/>
    </location>
</feature>
<dbReference type="Pfam" id="PF05362">
    <property type="entry name" value="Lon_C"/>
    <property type="match status" value="1"/>
</dbReference>
<dbReference type="GO" id="GO:0005737">
    <property type="term" value="C:cytoplasm"/>
    <property type="evidence" value="ECO:0007669"/>
    <property type="project" value="UniProtKB-SubCell"/>
</dbReference>
<dbReference type="InterPro" id="IPR008268">
    <property type="entry name" value="Peptidase_S16_AS"/>
</dbReference>
<feature type="active site" evidence="10 12">
    <location>
        <position position="761"/>
    </location>
</feature>
<dbReference type="Gene3D" id="3.40.50.300">
    <property type="entry name" value="P-loop containing nucleotide triphosphate hydrolases"/>
    <property type="match status" value="1"/>
</dbReference>
<dbReference type="InterPro" id="IPR003593">
    <property type="entry name" value="AAA+_ATPase"/>
</dbReference>
<dbReference type="EC" id="3.4.21.-" evidence="9 14"/>
<dbReference type="Gene3D" id="2.30.130.40">
    <property type="entry name" value="LON domain-like"/>
    <property type="match status" value="1"/>
</dbReference>
<reference evidence="18" key="1">
    <citation type="submission" date="2020-05" db="EMBL/GenBank/DDBJ databases">
        <title>Phylogenomic resolution of chytrid fungi.</title>
        <authorList>
            <person name="Stajich J.E."/>
            <person name="Amses K."/>
            <person name="Simmons R."/>
            <person name="Seto K."/>
            <person name="Myers J."/>
            <person name="Bonds A."/>
            <person name="Quandt C.A."/>
            <person name="Barry K."/>
            <person name="Liu P."/>
            <person name="Grigoriev I."/>
            <person name="Longcore J.E."/>
            <person name="James T.Y."/>
        </authorList>
    </citation>
    <scope>NUCLEOTIDE SEQUENCE</scope>
    <source>
        <strain evidence="18">JEL0476</strain>
    </source>
</reference>
<evidence type="ECO:0000256" key="5">
    <source>
        <dbReference type="ARBA" id="ARBA00022801"/>
    </source>
</evidence>
<evidence type="ECO:0000256" key="1">
    <source>
        <dbReference type="ARBA" id="ARBA00004496"/>
    </source>
</evidence>
<evidence type="ECO:0000256" key="6">
    <source>
        <dbReference type="ARBA" id="ARBA00022825"/>
    </source>
</evidence>
<dbReference type="Gene3D" id="1.10.8.60">
    <property type="match status" value="1"/>
</dbReference>
<evidence type="ECO:0000256" key="4">
    <source>
        <dbReference type="ARBA" id="ARBA00022741"/>
    </source>
</evidence>
<keyword evidence="3 9" id="KW-0645">Protease</keyword>
<dbReference type="InterPro" id="IPR003959">
    <property type="entry name" value="ATPase_AAA_core"/>
</dbReference>
<dbReference type="AlphaFoldDB" id="A0AAD5TUA0"/>
<dbReference type="EMBL" id="JADGJW010001323">
    <property type="protein sequence ID" value="KAJ3204236.1"/>
    <property type="molecule type" value="Genomic_DNA"/>
</dbReference>
<dbReference type="HAMAP" id="MF_01973">
    <property type="entry name" value="lon_bact"/>
    <property type="match status" value="1"/>
</dbReference>
<dbReference type="InterPro" id="IPR027543">
    <property type="entry name" value="Lon_bac"/>
</dbReference>
<dbReference type="Gene3D" id="1.20.5.5270">
    <property type="match status" value="1"/>
</dbReference>
<protein>
    <recommendedName>
        <fullName evidence="9 14">Lon protease homolog</fullName>
        <ecNumber evidence="9 14">3.4.21.-</ecNumber>
    </recommendedName>
</protein>
<keyword evidence="8" id="KW-0346">Stress response</keyword>
<evidence type="ECO:0000256" key="9">
    <source>
        <dbReference type="PIRNR" id="PIRNR001174"/>
    </source>
</evidence>
<keyword evidence="4 9" id="KW-0547">Nucleotide-binding</keyword>
<dbReference type="Gene3D" id="3.30.230.10">
    <property type="match status" value="1"/>
</dbReference>
<feature type="active site" evidence="10 12">
    <location>
        <position position="718"/>
    </location>
</feature>
<dbReference type="GO" id="GO:0005524">
    <property type="term" value="F:ATP binding"/>
    <property type="evidence" value="ECO:0007669"/>
    <property type="project" value="UniProtKB-KW"/>
</dbReference>
<evidence type="ECO:0000313" key="19">
    <source>
        <dbReference type="Proteomes" id="UP001211065"/>
    </source>
</evidence>
<feature type="binding site" evidence="11">
    <location>
        <begin position="389"/>
        <end position="396"/>
    </location>
    <ligand>
        <name>ATP</name>
        <dbReference type="ChEBI" id="CHEBI:30616"/>
    </ligand>
</feature>
<dbReference type="InterPro" id="IPR027065">
    <property type="entry name" value="Lon_Prtase"/>
</dbReference>
<dbReference type="GO" id="GO:0004176">
    <property type="term" value="F:ATP-dependent peptidase activity"/>
    <property type="evidence" value="ECO:0007669"/>
    <property type="project" value="UniProtKB-UniRule"/>
</dbReference>
<dbReference type="Gene3D" id="1.20.58.1480">
    <property type="match status" value="1"/>
</dbReference>
<feature type="coiled-coil region" evidence="15">
    <location>
        <begin position="135"/>
        <end position="162"/>
    </location>
</feature>
<dbReference type="InterPro" id="IPR046336">
    <property type="entry name" value="Lon_prtase_N_sf"/>
</dbReference>
<dbReference type="InterPro" id="IPR014721">
    <property type="entry name" value="Ribsml_uS5_D2-typ_fold_subgr"/>
</dbReference>
<dbReference type="CDD" id="cd19500">
    <property type="entry name" value="RecA-like_Lon"/>
    <property type="match status" value="1"/>
</dbReference>
<evidence type="ECO:0000256" key="8">
    <source>
        <dbReference type="ARBA" id="ARBA00023016"/>
    </source>
</evidence>
<dbReference type="GO" id="GO:0043565">
    <property type="term" value="F:sequence-specific DNA binding"/>
    <property type="evidence" value="ECO:0007669"/>
    <property type="project" value="InterPro"/>
</dbReference>
<keyword evidence="2" id="KW-0963">Cytoplasm</keyword>
<dbReference type="InterPro" id="IPR054594">
    <property type="entry name" value="Lon_lid"/>
</dbReference>
<keyword evidence="6 9" id="KW-0720">Serine protease</keyword>
<evidence type="ECO:0000259" key="16">
    <source>
        <dbReference type="PROSITE" id="PS51786"/>
    </source>
</evidence>
<dbReference type="GO" id="GO:0016887">
    <property type="term" value="F:ATP hydrolysis activity"/>
    <property type="evidence" value="ECO:0007669"/>
    <property type="project" value="InterPro"/>
</dbReference>
<dbReference type="PROSITE" id="PS51787">
    <property type="entry name" value="LON_N"/>
    <property type="match status" value="1"/>
</dbReference>
<name>A0AAD5TUA0_9FUNG</name>
<comment type="caution">
    <text evidence="18">The sequence shown here is derived from an EMBL/GenBank/DDBJ whole genome shotgun (WGS) entry which is preliminary data.</text>
</comment>
<comment type="subcellular location">
    <subcellularLocation>
        <location evidence="1">Cytoplasm</location>
    </subcellularLocation>
</comment>
<sequence length="884" mass="99214">MAETIKIPLIPIKQTRVLFPGVVIKLQIVRSESHSLIQDLYSKFEEGLQKQSLIGVVPLKFNHEASEIVDSSSLFEYGVTGKIVNFVKNSIIETKKTNIAYLITLEGVSRFKIESIVKELPYFEAKVKILPEILLDSSDNEVKDLTKRLKELSFELKNILKTSLPKRVLAQFTQTIETTDPLKLADMLASMIDLSVDEKLELLKSTDPKNRLQRTNSFLNRQIQILKISKNLQSTMDVKTGKKQREFFLRQQLELIKKELGEDGNGENEKSAEKGDPEINELKKKIFSEEKKVPENVLNGIASEIKRLERMHPTMAEYQVIRTYLEWIAELPWNKSSVDNSDINTAREQLEQDHFGMEKVKQRVLEYLSVQKLQNNNNKMKGPILCFIGPPGVGKTSLGKSIALSLGRKFHRISLGGVRDEAEIRGHRRTYVGAMPGLIIQGLKKTGVNNPVFLLDEIDKLNRDYRGDPASALLEVLDPEQNSTFADHYINNPVDLSKILFIATANESDTIPGPLLDRMEVVRLPGYTFQEKSFIAKKYLIPKQIILHGLKNAGVKFNDDAIFKIAVGYTREAGVRSLEREIAAICRSLAVQYADFSEKKILEFNNLVDLEKVEKILGPETYDDEVSERAVIPGVSTGLAWTANGAGGLLFIEATQMPGRGVLNLTGKLGDVIKESAQLGLTWVRSNAHLLGLEHIVFDKIDVHIHFPAGAIPKDGPSAGVTIVTALVSLFKNVPVIDFTAMTGEISLRGQILPVGGIKEKVLAAHRAGIKRIILPKKNSKDLNEIPEDVRSSIKFIFASYLSEVLKAALLDGNNIVELLEIQRNEWKNNFSSLDDKNFNQIGNVDNNNNSLLQMKSLNELDFLQYFVKNDKLNYSFAKGLYKL</sequence>
<proteinExistence type="inferred from homology"/>
<feature type="domain" description="Lon proteolytic" evidence="16">
    <location>
        <begin position="630"/>
        <end position="812"/>
    </location>
</feature>
<evidence type="ECO:0000256" key="10">
    <source>
        <dbReference type="PIRSR" id="PIRSR001174-1"/>
    </source>
</evidence>
<accession>A0AAD5TUA0</accession>
<keyword evidence="15" id="KW-0175">Coiled coil</keyword>
<dbReference type="InterPro" id="IPR008269">
    <property type="entry name" value="Lon_proteolytic"/>
</dbReference>
<dbReference type="PRINTS" id="PR00830">
    <property type="entry name" value="ENDOLAPTASE"/>
</dbReference>
<dbReference type="GO" id="GO:0004252">
    <property type="term" value="F:serine-type endopeptidase activity"/>
    <property type="evidence" value="ECO:0007669"/>
    <property type="project" value="UniProtKB-UniRule"/>
</dbReference>
<comment type="similarity">
    <text evidence="9 12 13">Belongs to the peptidase S16 family.</text>
</comment>
<keyword evidence="19" id="KW-1185">Reference proteome</keyword>
<evidence type="ECO:0000256" key="7">
    <source>
        <dbReference type="ARBA" id="ARBA00022840"/>
    </source>
</evidence>
<dbReference type="SMART" id="SM00464">
    <property type="entry name" value="LON"/>
    <property type="match status" value="1"/>
</dbReference>
<dbReference type="PIRSF" id="PIRSF001174">
    <property type="entry name" value="Lon_proteas"/>
    <property type="match status" value="1"/>
</dbReference>
<dbReference type="GO" id="GO:0030163">
    <property type="term" value="P:protein catabolic process"/>
    <property type="evidence" value="ECO:0007669"/>
    <property type="project" value="InterPro"/>
</dbReference>
<dbReference type="NCBIfam" id="TIGR00763">
    <property type="entry name" value="lon"/>
    <property type="match status" value="1"/>
</dbReference>
<dbReference type="InterPro" id="IPR020568">
    <property type="entry name" value="Ribosomal_Su5_D2-typ_SF"/>
</dbReference>
<organism evidence="18 19">
    <name type="scientific">Clydaea vesicula</name>
    <dbReference type="NCBI Taxonomy" id="447962"/>
    <lineage>
        <taxon>Eukaryota</taxon>
        <taxon>Fungi</taxon>
        <taxon>Fungi incertae sedis</taxon>
        <taxon>Chytridiomycota</taxon>
        <taxon>Chytridiomycota incertae sedis</taxon>
        <taxon>Chytridiomycetes</taxon>
        <taxon>Lobulomycetales</taxon>
        <taxon>Lobulomycetaceae</taxon>
        <taxon>Clydaea</taxon>
    </lineage>
</organism>
<evidence type="ECO:0000313" key="18">
    <source>
        <dbReference type="EMBL" id="KAJ3204236.1"/>
    </source>
</evidence>
<dbReference type="SUPFAM" id="SSF52540">
    <property type="entry name" value="P-loop containing nucleoside triphosphate hydrolases"/>
    <property type="match status" value="1"/>
</dbReference>
<dbReference type="PROSITE" id="PS01046">
    <property type="entry name" value="LON_SER"/>
    <property type="match status" value="1"/>
</dbReference>
<dbReference type="Pfam" id="PF22667">
    <property type="entry name" value="Lon_lid"/>
    <property type="match status" value="1"/>
</dbReference>
<evidence type="ECO:0000256" key="11">
    <source>
        <dbReference type="PIRSR" id="PIRSR001174-2"/>
    </source>
</evidence>
<dbReference type="FunFam" id="3.40.50.300:FF:000382">
    <property type="entry name" value="Lon protease homolog 2, peroxisomal"/>
    <property type="match status" value="1"/>
</dbReference>